<dbReference type="EMBL" id="JBBMFA010000101">
    <property type="protein sequence ID" value="MEQ2520994.1"/>
    <property type="molecule type" value="Genomic_DNA"/>
</dbReference>
<proteinExistence type="predicted"/>
<evidence type="ECO:0000259" key="1">
    <source>
        <dbReference type="Pfam" id="PF01248"/>
    </source>
</evidence>
<dbReference type="Gene3D" id="3.30.1330.30">
    <property type="match status" value="1"/>
</dbReference>
<sequence>MQNKLLFALSLCRKAGALVMGFDAVKDSVNQGKACLVLCAGDLSPATRQRVVRFCQNETETADMPLTQFELSAVSKKPTGVFAVTDENLAVLCRKNLDACAAPVKEERP</sequence>
<dbReference type="RefSeq" id="WP_349216535.1">
    <property type="nucleotide sequence ID" value="NZ_JBBMFA010000101.1"/>
</dbReference>
<keyword evidence="3" id="KW-1185">Reference proteome</keyword>
<dbReference type="SUPFAM" id="SSF55315">
    <property type="entry name" value="L30e-like"/>
    <property type="match status" value="1"/>
</dbReference>
<reference evidence="2 3" key="1">
    <citation type="submission" date="2024-03" db="EMBL/GenBank/DDBJ databases">
        <title>Human intestinal bacterial collection.</title>
        <authorList>
            <person name="Pauvert C."/>
            <person name="Hitch T.C.A."/>
            <person name="Clavel T."/>
        </authorList>
    </citation>
    <scope>NUCLEOTIDE SEQUENCE [LARGE SCALE GENOMIC DNA]</scope>
    <source>
        <strain evidence="2 3">CLA-JM-H11</strain>
    </source>
</reference>
<dbReference type="Proteomes" id="UP001477672">
    <property type="component" value="Unassembled WGS sequence"/>
</dbReference>
<gene>
    <name evidence="2" type="ORF">WMO24_11220</name>
</gene>
<evidence type="ECO:0000313" key="2">
    <source>
        <dbReference type="EMBL" id="MEQ2520994.1"/>
    </source>
</evidence>
<dbReference type="Pfam" id="PF01248">
    <property type="entry name" value="Ribosomal_L7Ae"/>
    <property type="match status" value="1"/>
</dbReference>
<comment type="caution">
    <text evidence="2">The sequence shown here is derived from an EMBL/GenBank/DDBJ whole genome shotgun (WGS) entry which is preliminary data.</text>
</comment>
<dbReference type="InterPro" id="IPR029064">
    <property type="entry name" value="Ribosomal_eL30-like_sf"/>
</dbReference>
<name>A0ABV1GGV0_9FIRM</name>
<dbReference type="InterPro" id="IPR004038">
    <property type="entry name" value="Ribosomal_eL8/eL30/eS12/Gad45"/>
</dbReference>
<evidence type="ECO:0000313" key="3">
    <source>
        <dbReference type="Proteomes" id="UP001477672"/>
    </source>
</evidence>
<accession>A0ABV1GGV0</accession>
<feature type="domain" description="Ribosomal protein eL8/eL30/eS12/Gadd45" evidence="1">
    <location>
        <begin position="7"/>
        <end position="78"/>
    </location>
</feature>
<organism evidence="2 3">
    <name type="scientific">Ruthenibacterium intestinale</name>
    <dbReference type="NCBI Taxonomy" id="3133163"/>
    <lineage>
        <taxon>Bacteria</taxon>
        <taxon>Bacillati</taxon>
        <taxon>Bacillota</taxon>
        <taxon>Clostridia</taxon>
        <taxon>Eubacteriales</taxon>
        <taxon>Oscillospiraceae</taxon>
        <taxon>Ruthenibacterium</taxon>
    </lineage>
</organism>
<protein>
    <submittedName>
        <fullName evidence="2">Ribosomal L7Ae/L30e/S12e/Gadd45 family protein</fullName>
    </submittedName>
</protein>